<organism evidence="2 3">
    <name type="scientific">Caerostris extrusa</name>
    <name type="common">Bark spider</name>
    <name type="synonym">Caerostris bankana</name>
    <dbReference type="NCBI Taxonomy" id="172846"/>
    <lineage>
        <taxon>Eukaryota</taxon>
        <taxon>Metazoa</taxon>
        <taxon>Ecdysozoa</taxon>
        <taxon>Arthropoda</taxon>
        <taxon>Chelicerata</taxon>
        <taxon>Arachnida</taxon>
        <taxon>Araneae</taxon>
        <taxon>Araneomorphae</taxon>
        <taxon>Entelegynae</taxon>
        <taxon>Araneoidea</taxon>
        <taxon>Araneidae</taxon>
        <taxon>Caerostris</taxon>
    </lineage>
</organism>
<feature type="region of interest" description="Disordered" evidence="1">
    <location>
        <begin position="1"/>
        <end position="25"/>
    </location>
</feature>
<dbReference type="Proteomes" id="UP001054945">
    <property type="component" value="Unassembled WGS sequence"/>
</dbReference>
<sequence length="85" mass="10095">MEESKRQHNITNANETHEKNNNKTRSLCKMLQQDRQWEGRAKIDLAFQGQCDTWVRHLMEQIHGRAPLITDEFVLCCCHRESSNR</sequence>
<dbReference type="AlphaFoldDB" id="A0AAV4RNE2"/>
<evidence type="ECO:0000313" key="2">
    <source>
        <dbReference type="EMBL" id="GIY21528.1"/>
    </source>
</evidence>
<accession>A0AAV4RNE2</accession>
<reference evidence="2 3" key="1">
    <citation type="submission" date="2021-06" db="EMBL/GenBank/DDBJ databases">
        <title>Caerostris extrusa draft genome.</title>
        <authorList>
            <person name="Kono N."/>
            <person name="Arakawa K."/>
        </authorList>
    </citation>
    <scope>NUCLEOTIDE SEQUENCE [LARGE SCALE GENOMIC DNA]</scope>
</reference>
<name>A0AAV4RNE2_CAEEX</name>
<gene>
    <name evidence="2" type="ORF">CEXT_96661</name>
</gene>
<protein>
    <submittedName>
        <fullName evidence="2">Uncharacterized protein</fullName>
    </submittedName>
</protein>
<dbReference type="EMBL" id="BPLR01008027">
    <property type="protein sequence ID" value="GIY21528.1"/>
    <property type="molecule type" value="Genomic_DNA"/>
</dbReference>
<evidence type="ECO:0000256" key="1">
    <source>
        <dbReference type="SAM" id="MobiDB-lite"/>
    </source>
</evidence>
<evidence type="ECO:0000313" key="3">
    <source>
        <dbReference type="Proteomes" id="UP001054945"/>
    </source>
</evidence>
<proteinExistence type="predicted"/>
<keyword evidence="3" id="KW-1185">Reference proteome</keyword>
<comment type="caution">
    <text evidence="2">The sequence shown here is derived from an EMBL/GenBank/DDBJ whole genome shotgun (WGS) entry which is preliminary data.</text>
</comment>